<keyword evidence="4 10" id="KW-0963">Cytoplasm</keyword>
<dbReference type="InterPro" id="IPR046938">
    <property type="entry name" value="DNA_clamp_sf"/>
</dbReference>
<keyword evidence="15" id="KW-1185">Reference proteome</keyword>
<feature type="domain" description="DNA polymerase III beta sliding clamp central" evidence="12">
    <location>
        <begin position="129"/>
        <end position="253"/>
    </location>
</feature>
<keyword evidence="5 10" id="KW-0808">Transferase</keyword>
<dbReference type="HOGENOM" id="CLU_038149_4_0_7"/>
<dbReference type="GO" id="GO:0003677">
    <property type="term" value="F:DNA binding"/>
    <property type="evidence" value="ECO:0007669"/>
    <property type="project" value="UniProtKB-UniRule"/>
</dbReference>
<comment type="similarity">
    <text evidence="2 10">Belongs to the beta sliding clamp family.</text>
</comment>
<proteinExistence type="inferred from homology"/>
<sequence length="376" mass="42126">MQFSISKEIFLDGITKVQGIAGRKTTFPITANVLISAQGSTITLVATDLEIGFKGHYPATVEEEGTITIPGKKLFEIVREFPHGAIDVRDLENGWVQIFKDKVQYKIVGMDPNDFPKLPEVEGMELFELDSLVFADMIEKTNLSGGMSSEEKRPHLIGVYLEKIVQEEKNGLRMVSTDGNRLARVDYIPDEGMQPPAFDGAKGVILPKKVMTEILRVSEGGGKISLGVQKNYFVIQKEAETIIGRLVEGEYPDYNLVIPNDLETFFEIEKQPFVSILKRMSILCSERYRAVRFKVDPQRLEVSVNNPELGDSNEEMPIAFNGGAFEAAFNPRFFVDALNPMKSDMIKVNILDSSKPCILEGSEDPRYLSVIMPMRM</sequence>
<keyword evidence="8 10" id="KW-0239">DNA-directed DNA polymerase</keyword>
<feature type="domain" description="DNA polymerase III beta sliding clamp C-terminal" evidence="13">
    <location>
        <begin position="257"/>
        <end position="375"/>
    </location>
</feature>
<evidence type="ECO:0000313" key="14">
    <source>
        <dbReference type="EMBL" id="ACL05795.1"/>
    </source>
</evidence>
<dbReference type="InterPro" id="IPR001001">
    <property type="entry name" value="DNA_polIII_beta"/>
</dbReference>
<dbReference type="GO" id="GO:0005737">
    <property type="term" value="C:cytoplasm"/>
    <property type="evidence" value="ECO:0007669"/>
    <property type="project" value="UniProtKB-SubCell"/>
</dbReference>
<dbReference type="GO" id="GO:0006271">
    <property type="term" value="P:DNA strand elongation involved in DNA replication"/>
    <property type="evidence" value="ECO:0007669"/>
    <property type="project" value="TreeGrafter"/>
</dbReference>
<dbReference type="eggNOG" id="COG0592">
    <property type="taxonomic scope" value="Bacteria"/>
</dbReference>
<dbReference type="Gene3D" id="3.70.10.10">
    <property type="match status" value="1"/>
</dbReference>
<dbReference type="NCBIfam" id="TIGR00663">
    <property type="entry name" value="dnan"/>
    <property type="match status" value="1"/>
</dbReference>
<keyword evidence="6 10" id="KW-0548">Nucleotidyltransferase</keyword>
<dbReference type="Pfam" id="PF02768">
    <property type="entry name" value="DNA_pol3_beta_3"/>
    <property type="match status" value="1"/>
</dbReference>
<dbReference type="AlphaFoldDB" id="B8FM62"/>
<dbReference type="KEGG" id="dal:Dalk_4110"/>
<feature type="domain" description="DNA polymerase III beta sliding clamp N-terminal" evidence="11">
    <location>
        <begin position="1"/>
        <end position="119"/>
    </location>
</feature>
<dbReference type="CDD" id="cd00140">
    <property type="entry name" value="beta_clamp"/>
    <property type="match status" value="1"/>
</dbReference>
<evidence type="ECO:0000256" key="10">
    <source>
        <dbReference type="PIRNR" id="PIRNR000804"/>
    </source>
</evidence>
<evidence type="ECO:0000313" key="15">
    <source>
        <dbReference type="Proteomes" id="UP000000739"/>
    </source>
</evidence>
<evidence type="ECO:0000256" key="1">
    <source>
        <dbReference type="ARBA" id="ARBA00004496"/>
    </source>
</evidence>
<dbReference type="InterPro" id="IPR022637">
    <property type="entry name" value="DNA_polIII_beta_cen"/>
</dbReference>
<accession>B8FM62</accession>
<comment type="subunit">
    <text evidence="10">Forms a ring-shaped head-to-tail homodimer around DNA.</text>
</comment>
<evidence type="ECO:0000256" key="7">
    <source>
        <dbReference type="ARBA" id="ARBA00022705"/>
    </source>
</evidence>
<dbReference type="GO" id="GO:0009360">
    <property type="term" value="C:DNA polymerase III complex"/>
    <property type="evidence" value="ECO:0007669"/>
    <property type="project" value="InterPro"/>
</dbReference>
<dbReference type="Pfam" id="PF02767">
    <property type="entry name" value="DNA_pol3_beta_2"/>
    <property type="match status" value="1"/>
</dbReference>
<evidence type="ECO:0000259" key="11">
    <source>
        <dbReference type="Pfam" id="PF00712"/>
    </source>
</evidence>
<keyword evidence="9" id="KW-0238">DNA-binding</keyword>
<dbReference type="PANTHER" id="PTHR30478:SF0">
    <property type="entry name" value="BETA SLIDING CLAMP"/>
    <property type="match status" value="1"/>
</dbReference>
<dbReference type="Proteomes" id="UP000000739">
    <property type="component" value="Chromosome"/>
</dbReference>
<comment type="subcellular location">
    <subcellularLocation>
        <location evidence="1 10">Cytoplasm</location>
    </subcellularLocation>
</comment>
<name>B8FM62_DESAL</name>
<evidence type="ECO:0000259" key="13">
    <source>
        <dbReference type="Pfam" id="PF02768"/>
    </source>
</evidence>
<evidence type="ECO:0000256" key="6">
    <source>
        <dbReference type="ARBA" id="ARBA00022695"/>
    </source>
</evidence>
<dbReference type="PIRSF" id="PIRSF000804">
    <property type="entry name" value="DNA_pol_III_b"/>
    <property type="match status" value="1"/>
</dbReference>
<gene>
    <name evidence="14" type="ordered locus">Dalk_4110</name>
</gene>
<dbReference type="PANTHER" id="PTHR30478">
    <property type="entry name" value="DNA POLYMERASE III SUBUNIT BETA"/>
    <property type="match status" value="1"/>
</dbReference>
<dbReference type="GO" id="GO:0003887">
    <property type="term" value="F:DNA-directed DNA polymerase activity"/>
    <property type="evidence" value="ECO:0007669"/>
    <property type="project" value="UniProtKB-UniRule"/>
</dbReference>
<dbReference type="Pfam" id="PF00712">
    <property type="entry name" value="DNA_pol3_beta"/>
    <property type="match status" value="1"/>
</dbReference>
<dbReference type="InterPro" id="IPR022634">
    <property type="entry name" value="DNA_polIII_beta_N"/>
</dbReference>
<dbReference type="RefSeq" id="WP_015948843.1">
    <property type="nucleotide sequence ID" value="NC_011768.1"/>
</dbReference>
<dbReference type="EMBL" id="CP001322">
    <property type="protein sequence ID" value="ACL05795.1"/>
    <property type="molecule type" value="Genomic_DNA"/>
</dbReference>
<evidence type="ECO:0000256" key="9">
    <source>
        <dbReference type="ARBA" id="ARBA00023125"/>
    </source>
</evidence>
<reference evidence="14 15" key="1">
    <citation type="journal article" date="2012" name="Environ. Microbiol.">
        <title>The genome sequence of Desulfatibacillum alkenivorans AK-01: a blueprint for anaerobic alkane oxidation.</title>
        <authorList>
            <person name="Callaghan A.V."/>
            <person name="Morris B.E."/>
            <person name="Pereira I.A."/>
            <person name="McInerney M.J."/>
            <person name="Austin R.N."/>
            <person name="Groves J.T."/>
            <person name="Kukor J.J."/>
            <person name="Suflita J.M."/>
            <person name="Young L.Y."/>
            <person name="Zylstra G.J."/>
            <person name="Wawrik B."/>
        </authorList>
    </citation>
    <scope>NUCLEOTIDE SEQUENCE [LARGE SCALE GENOMIC DNA]</scope>
    <source>
        <strain evidence="14 15">AK-01</strain>
    </source>
</reference>
<dbReference type="SUPFAM" id="SSF55979">
    <property type="entry name" value="DNA clamp"/>
    <property type="match status" value="3"/>
</dbReference>
<keyword evidence="7 10" id="KW-0235">DNA replication</keyword>
<evidence type="ECO:0000259" key="12">
    <source>
        <dbReference type="Pfam" id="PF02767"/>
    </source>
</evidence>
<evidence type="ECO:0000256" key="4">
    <source>
        <dbReference type="ARBA" id="ARBA00022490"/>
    </source>
</evidence>
<evidence type="ECO:0000256" key="2">
    <source>
        <dbReference type="ARBA" id="ARBA00010752"/>
    </source>
</evidence>
<evidence type="ECO:0000256" key="8">
    <source>
        <dbReference type="ARBA" id="ARBA00022932"/>
    </source>
</evidence>
<dbReference type="SMART" id="SM00480">
    <property type="entry name" value="POL3Bc"/>
    <property type="match status" value="1"/>
</dbReference>
<organism evidence="14 15">
    <name type="scientific">Desulfatibacillum aliphaticivorans</name>
    <dbReference type="NCBI Taxonomy" id="218208"/>
    <lineage>
        <taxon>Bacteria</taxon>
        <taxon>Pseudomonadati</taxon>
        <taxon>Thermodesulfobacteriota</taxon>
        <taxon>Desulfobacteria</taxon>
        <taxon>Desulfobacterales</taxon>
        <taxon>Desulfatibacillaceae</taxon>
        <taxon>Desulfatibacillum</taxon>
    </lineage>
</organism>
<evidence type="ECO:0000256" key="5">
    <source>
        <dbReference type="ARBA" id="ARBA00022679"/>
    </source>
</evidence>
<dbReference type="Gene3D" id="3.10.150.10">
    <property type="entry name" value="DNA Polymerase III, subunit A, domain 2"/>
    <property type="match status" value="1"/>
</dbReference>
<dbReference type="GO" id="GO:0008408">
    <property type="term" value="F:3'-5' exonuclease activity"/>
    <property type="evidence" value="ECO:0007669"/>
    <property type="project" value="InterPro"/>
</dbReference>
<protein>
    <recommendedName>
        <fullName evidence="3 10">Beta sliding clamp</fullName>
    </recommendedName>
</protein>
<comment type="function">
    <text evidence="10">Confers DNA tethering and processivity to DNA polymerases and other proteins. Acts as a clamp, forming a ring around DNA (a reaction catalyzed by the clamp-loading complex) which diffuses in an ATP-independent manner freely and bidirectionally along dsDNA. Initially characterized for its ability to contact the catalytic subunit of DNA polymerase III (Pol III), a complex, multichain enzyme responsible for most of the replicative synthesis in bacteria; Pol III exhibits 3'-5' exonuclease proofreading activity. The beta chain is required for initiation of replication as well as for processivity of DNA replication.</text>
</comment>
<evidence type="ECO:0000256" key="3">
    <source>
        <dbReference type="ARBA" id="ARBA00021035"/>
    </source>
</evidence>
<dbReference type="InterPro" id="IPR022635">
    <property type="entry name" value="DNA_polIII_beta_C"/>
</dbReference>